<keyword evidence="2" id="KW-0547">Nucleotide-binding</keyword>
<dbReference type="InterPro" id="IPR009001">
    <property type="entry name" value="Transl_elong_EF1A/Init_IF2_C"/>
</dbReference>
<organism evidence="5 6">
    <name type="scientific">Wallemia mellicola (strain ATCC MYA-4683 / CBS 633.66)</name>
    <name type="common">Wallemia sebi (CBS 633.66)</name>
    <dbReference type="NCBI Taxonomy" id="671144"/>
    <lineage>
        <taxon>Eukaryota</taxon>
        <taxon>Fungi</taxon>
        <taxon>Dikarya</taxon>
        <taxon>Basidiomycota</taxon>
        <taxon>Wallemiomycotina</taxon>
        <taxon>Wallemiomycetes</taxon>
        <taxon>Wallemiales</taxon>
        <taxon>Wallemiaceae</taxon>
        <taxon>Wallemia</taxon>
    </lineage>
</organism>
<dbReference type="eggNOG" id="KOG0463">
    <property type="taxonomic scope" value="Eukaryota"/>
</dbReference>
<keyword evidence="6" id="KW-1185">Reference proteome</keyword>
<dbReference type="GO" id="GO:0003746">
    <property type="term" value="F:translation elongation factor activity"/>
    <property type="evidence" value="ECO:0007669"/>
    <property type="project" value="TreeGrafter"/>
</dbReference>
<dbReference type="HOGENOM" id="CLU_012821_2_0_1"/>
<dbReference type="GO" id="GO:0005525">
    <property type="term" value="F:GTP binding"/>
    <property type="evidence" value="ECO:0007669"/>
    <property type="project" value="UniProtKB-KW"/>
</dbReference>
<dbReference type="InParanoid" id="I4YEU5"/>
<proteinExistence type="inferred from homology"/>
<dbReference type="CDD" id="cd04165">
    <property type="entry name" value="GTPBP1_like"/>
    <property type="match status" value="1"/>
</dbReference>
<dbReference type="Proteomes" id="UP000005242">
    <property type="component" value="Unassembled WGS sequence"/>
</dbReference>
<dbReference type="InterPro" id="IPR009000">
    <property type="entry name" value="Transl_B-barrel_sf"/>
</dbReference>
<sequence length="595" mass="65071">MAQLTEFRREIDSIHEKAIRAQREAGHAKYLETALSHSKQQAKAAKSLAHKPLEAEIDKLSLDKDISGNLVNVNATNVVELLLSNDPPIDSIGLYVEDCIRSARGEYVASLGNATDGFQSDILTFEQVLVILKQLKKACKSVDCGLGVLYQRVTEDEKEAFVKIIIRRLPTSAELFQEVRLAVCGNVDAGKSTLLGILSRGGLDDGRGKMRVNLFRHKHEIESGRTSSVGLEIMGFDHEGNEVQSATQKHGWDEICSRSSKIVSFIDLAGHERYLKTTIFGMTGTQPDYATLIVGANAGLIGMSKEHLAISLALDVPVFICVTKIDMAPPNVLEQTLKQLTKILKSPGCRKTPVFIRSKEEAAELSSTFVRDRVAPIFLISSVTGSGIPHLKTFLNVIPPASAGPDLIEKPLEFMINDVYSVPYAGTVVSGIVNTGSIRLNDTVMVGPDSLGNFITTSVKSMQRKRSNVNIAEAGQSVSLALKRVRRTAVRKGQVVIAKTEPPPKASWRFVGNILILYHSTTIKPSYQAMAHIGSIRQTVKVVGLNNDNNLLRTGDRASVTFEFVKNPEYIKEGMQLLFREGRTKGLGVIAQVVD</sequence>
<dbReference type="RefSeq" id="XP_006957727.1">
    <property type="nucleotide sequence ID" value="XM_006957665.1"/>
</dbReference>
<dbReference type="InterPro" id="IPR004161">
    <property type="entry name" value="EFTu-like_2"/>
</dbReference>
<dbReference type="OrthoDB" id="248233at2759"/>
<evidence type="ECO:0000313" key="5">
    <source>
        <dbReference type="EMBL" id="EIM22487.1"/>
    </source>
</evidence>
<dbReference type="EMBL" id="JH668228">
    <property type="protein sequence ID" value="EIM22487.1"/>
    <property type="molecule type" value="Genomic_DNA"/>
</dbReference>
<dbReference type="PANTHER" id="PTHR43721">
    <property type="entry name" value="ELONGATION FACTOR TU-RELATED"/>
    <property type="match status" value="1"/>
</dbReference>
<dbReference type="SUPFAM" id="SSF50447">
    <property type="entry name" value="Translation proteins"/>
    <property type="match status" value="1"/>
</dbReference>
<evidence type="ECO:0000256" key="1">
    <source>
        <dbReference type="ARBA" id="ARBA00007249"/>
    </source>
</evidence>
<evidence type="ECO:0000313" key="6">
    <source>
        <dbReference type="Proteomes" id="UP000005242"/>
    </source>
</evidence>
<dbReference type="GO" id="GO:0003924">
    <property type="term" value="F:GTPase activity"/>
    <property type="evidence" value="ECO:0007669"/>
    <property type="project" value="InterPro"/>
</dbReference>
<comment type="similarity">
    <text evidence="1">Belongs to the TRAFAC class translation factor GTPase superfamily. Classic translation factor GTPase family. EF-Tu/EF-1A subfamily.</text>
</comment>
<dbReference type="OMA" id="FRFIQRP"/>
<dbReference type="CDD" id="cd03694">
    <property type="entry name" value="GTPBP_II"/>
    <property type="match status" value="1"/>
</dbReference>
<evidence type="ECO:0000256" key="2">
    <source>
        <dbReference type="ARBA" id="ARBA00022741"/>
    </source>
</evidence>
<dbReference type="InterPro" id="IPR027417">
    <property type="entry name" value="P-loop_NTPase"/>
</dbReference>
<dbReference type="SUPFAM" id="SSF52540">
    <property type="entry name" value="P-loop containing nucleoside triphosphate hydrolases"/>
    <property type="match status" value="1"/>
</dbReference>
<dbReference type="InterPro" id="IPR035531">
    <property type="entry name" value="GTPBP1-like"/>
</dbReference>
<dbReference type="FunFam" id="2.40.30.10:FF:000014">
    <property type="entry name" value="Probable GTP-binding protein 1"/>
    <property type="match status" value="1"/>
</dbReference>
<dbReference type="Pfam" id="PF00009">
    <property type="entry name" value="GTP_EFTU"/>
    <property type="match status" value="1"/>
</dbReference>
<dbReference type="STRING" id="671144.I4YEU5"/>
<name>I4YEU5_WALMC</name>
<dbReference type="CDD" id="cd03708">
    <property type="entry name" value="GTPBP_III"/>
    <property type="match status" value="1"/>
</dbReference>
<dbReference type="PROSITE" id="PS51722">
    <property type="entry name" value="G_TR_2"/>
    <property type="match status" value="1"/>
</dbReference>
<dbReference type="PANTHER" id="PTHR43721:SF9">
    <property type="entry name" value="GTP-BINDING PROTEIN 1"/>
    <property type="match status" value="1"/>
</dbReference>
<dbReference type="SUPFAM" id="SSF50465">
    <property type="entry name" value="EF-Tu/eEF-1alpha/eIF2-gamma C-terminal domain"/>
    <property type="match status" value="1"/>
</dbReference>
<accession>I4YEU5</accession>
<dbReference type="FunFam" id="3.40.50.300:FF:000091">
    <property type="entry name" value="Probable GTP-binding protein 1"/>
    <property type="match status" value="1"/>
</dbReference>
<reference evidence="5 6" key="1">
    <citation type="journal article" date="2012" name="Fungal Genet. Biol.">
        <title>The genome of the xerotolerant mold Wallemia sebi reveals adaptations to osmotic stress and suggests cryptic sexual reproduction.</title>
        <authorList>
            <person name="Padamsee M."/>
            <person name="Kumar T.K.A."/>
            <person name="Riley R."/>
            <person name="Binder M."/>
            <person name="Boyd A."/>
            <person name="Calvo A.M."/>
            <person name="Furukawa K."/>
            <person name="Hesse C."/>
            <person name="Hohmann S."/>
            <person name="James T.Y."/>
            <person name="LaButti K."/>
            <person name="Lapidus A."/>
            <person name="Lindquist E."/>
            <person name="Lucas S."/>
            <person name="Miller K."/>
            <person name="Shantappa S."/>
            <person name="Grigoriev I.V."/>
            <person name="Hibbett D.S."/>
            <person name="McLaughlin D.J."/>
            <person name="Spatafora J.W."/>
            <person name="Aime M.C."/>
        </authorList>
    </citation>
    <scope>NUCLEOTIDE SEQUENCE [LARGE SCALE GENOMIC DNA]</scope>
    <source>
        <strain evidence="6">ATCC MYA-4683 / CBS 633.66</strain>
    </source>
</reference>
<protein>
    <submittedName>
        <fullName evidence="5">GTP-binding protein 1</fullName>
    </submittedName>
</protein>
<dbReference type="InterPro" id="IPR050055">
    <property type="entry name" value="EF-Tu_GTPase"/>
</dbReference>
<dbReference type="Pfam" id="PF03144">
    <property type="entry name" value="GTP_EFTU_D2"/>
    <property type="match status" value="1"/>
</dbReference>
<dbReference type="InterPro" id="IPR000795">
    <property type="entry name" value="T_Tr_GTP-bd_dom"/>
</dbReference>
<dbReference type="Gene3D" id="2.40.30.10">
    <property type="entry name" value="Translation factors"/>
    <property type="match status" value="1"/>
</dbReference>
<dbReference type="AlphaFoldDB" id="I4YEU5"/>
<evidence type="ECO:0000259" key="4">
    <source>
        <dbReference type="PROSITE" id="PS51722"/>
    </source>
</evidence>
<dbReference type="Gene3D" id="3.40.50.300">
    <property type="entry name" value="P-loop containing nucleotide triphosphate hydrolases"/>
    <property type="match status" value="1"/>
</dbReference>
<feature type="domain" description="Tr-type G" evidence="4">
    <location>
        <begin position="176"/>
        <end position="406"/>
    </location>
</feature>
<gene>
    <name evidence="5" type="ORF">WALSEDRAFT_60093</name>
</gene>
<keyword evidence="3" id="KW-0342">GTP-binding</keyword>
<dbReference type="KEGG" id="wse:WALSEDRAFT_60093"/>
<dbReference type="GeneID" id="18473737"/>
<evidence type="ECO:0000256" key="3">
    <source>
        <dbReference type="ARBA" id="ARBA00023134"/>
    </source>
</evidence>